<gene>
    <name evidence="1" type="ORF">KV397_02375</name>
</gene>
<sequence>MTTQVRGERILGVLTHGDRLRLTLTTHEQVGTLVAGIVRRLTSAI</sequence>
<evidence type="ECO:0000313" key="2">
    <source>
        <dbReference type="Proteomes" id="UP000830631"/>
    </source>
</evidence>
<name>A0ABY4J520_9MICO</name>
<proteinExistence type="predicted"/>
<dbReference type="EMBL" id="CP078078">
    <property type="protein sequence ID" value="UPL19645.1"/>
    <property type="molecule type" value="Genomic_DNA"/>
</dbReference>
<accession>A0ABY4J520</accession>
<organism evidence="1 2">
    <name type="scientific">Microbacterium aurugineum</name>
    <dbReference type="NCBI Taxonomy" id="2851642"/>
    <lineage>
        <taxon>Bacteria</taxon>
        <taxon>Bacillati</taxon>
        <taxon>Actinomycetota</taxon>
        <taxon>Actinomycetes</taxon>
        <taxon>Micrococcales</taxon>
        <taxon>Microbacteriaceae</taxon>
        <taxon>Microbacterium</taxon>
    </lineage>
</organism>
<dbReference type="RefSeq" id="WP_261812075.1">
    <property type="nucleotide sequence ID" value="NZ_CP078078.1"/>
</dbReference>
<reference evidence="1 2" key="1">
    <citation type="submission" date="2021-06" db="EMBL/GenBank/DDBJ databases">
        <title>Genome-based taxonomic framework of Microbacterium strains isolated from marine environment, the description of four new species and reclassification of four preexisting species.</title>
        <authorList>
            <person name="Lee S.D."/>
            <person name="Kim S.-M."/>
            <person name="Byeon Y.-S."/>
            <person name="Yang H.L."/>
            <person name="Kim I.S."/>
        </authorList>
    </citation>
    <scope>NUCLEOTIDE SEQUENCE [LARGE SCALE GENOMIC DNA]</scope>
    <source>
        <strain evidence="1 2">KSW4-10</strain>
    </source>
</reference>
<dbReference type="Proteomes" id="UP000830631">
    <property type="component" value="Chromosome"/>
</dbReference>
<keyword evidence="2" id="KW-1185">Reference proteome</keyword>
<evidence type="ECO:0008006" key="3">
    <source>
        <dbReference type="Google" id="ProtNLM"/>
    </source>
</evidence>
<evidence type="ECO:0000313" key="1">
    <source>
        <dbReference type="EMBL" id="UPL19645.1"/>
    </source>
</evidence>
<protein>
    <recommendedName>
        <fullName evidence="3">Transposase</fullName>
    </recommendedName>
</protein>